<dbReference type="GO" id="GO:0006354">
    <property type="term" value="P:DNA-templated transcription elongation"/>
    <property type="evidence" value="ECO:0007669"/>
    <property type="project" value="InterPro"/>
</dbReference>
<organism evidence="6">
    <name type="scientific">gut metagenome</name>
    <dbReference type="NCBI Taxonomy" id="749906"/>
    <lineage>
        <taxon>unclassified sequences</taxon>
        <taxon>metagenomes</taxon>
        <taxon>organismal metagenomes</taxon>
    </lineage>
</organism>
<dbReference type="InterPro" id="IPR006645">
    <property type="entry name" value="NGN-like_dom"/>
</dbReference>
<dbReference type="InterPro" id="IPR001062">
    <property type="entry name" value="Transcrpt_antiterm_NusG"/>
</dbReference>
<dbReference type="NCBIfam" id="TIGR00922">
    <property type="entry name" value="nusG"/>
    <property type="match status" value="1"/>
</dbReference>
<dbReference type="PANTHER" id="PTHR30265:SF2">
    <property type="entry name" value="TRANSCRIPTION TERMINATION_ANTITERMINATION PROTEIN NUSG"/>
    <property type="match status" value="1"/>
</dbReference>
<dbReference type="Pfam" id="PF02357">
    <property type="entry name" value="NusG"/>
    <property type="match status" value="1"/>
</dbReference>
<comment type="caution">
    <text evidence="6">The sequence shown here is derived from an EMBL/GenBank/DDBJ whole genome shotgun (WGS) entry which is preliminary data.</text>
</comment>
<evidence type="ECO:0000256" key="2">
    <source>
        <dbReference type="ARBA" id="ARBA00022814"/>
    </source>
</evidence>
<dbReference type="Gene3D" id="3.30.70.940">
    <property type="entry name" value="NusG, N-terminal domain"/>
    <property type="match status" value="1"/>
</dbReference>
<keyword evidence="3" id="KW-0805">Transcription regulation</keyword>
<dbReference type="SUPFAM" id="SSF82679">
    <property type="entry name" value="N-utilization substance G protein NusG, N-terminal domain"/>
    <property type="match status" value="1"/>
</dbReference>
<dbReference type="HAMAP" id="MF_00948">
    <property type="entry name" value="NusG"/>
    <property type="match status" value="1"/>
</dbReference>
<gene>
    <name evidence="6" type="ORF">EVA_07357</name>
</gene>
<keyword evidence="1" id="KW-0806">Transcription termination</keyword>
<dbReference type="AlphaFoldDB" id="J9GVI3"/>
<dbReference type="PRINTS" id="PR00338">
    <property type="entry name" value="NUSGTNSCPFCT"/>
</dbReference>
<dbReference type="SMART" id="SM00738">
    <property type="entry name" value="NGN"/>
    <property type="match status" value="1"/>
</dbReference>
<dbReference type="CDD" id="cd09891">
    <property type="entry name" value="NGN_Bact_1"/>
    <property type="match status" value="1"/>
</dbReference>
<dbReference type="CDD" id="cd06091">
    <property type="entry name" value="KOW_NusG"/>
    <property type="match status" value="1"/>
</dbReference>
<dbReference type="GO" id="GO:0005829">
    <property type="term" value="C:cytosol"/>
    <property type="evidence" value="ECO:0007669"/>
    <property type="project" value="TreeGrafter"/>
</dbReference>
<accession>J9GVI3</accession>
<evidence type="ECO:0000256" key="4">
    <source>
        <dbReference type="ARBA" id="ARBA00023163"/>
    </source>
</evidence>
<dbReference type="FunFam" id="3.30.70.940:FF:000002">
    <property type="entry name" value="Transcription termination/antitermination protein NusG"/>
    <property type="match status" value="1"/>
</dbReference>
<proteinExistence type="inferred from homology"/>
<reference evidence="6" key="1">
    <citation type="journal article" date="2012" name="PLoS ONE">
        <title>Gene sets for utilization of primary and secondary nutrition supplies in the distal gut of endangered iberian lynx.</title>
        <authorList>
            <person name="Alcaide M."/>
            <person name="Messina E."/>
            <person name="Richter M."/>
            <person name="Bargiela R."/>
            <person name="Peplies J."/>
            <person name="Huws S.A."/>
            <person name="Newbold C.J."/>
            <person name="Golyshin P.N."/>
            <person name="Simon M.A."/>
            <person name="Lopez G."/>
            <person name="Yakimov M.M."/>
            <person name="Ferrer M."/>
        </authorList>
    </citation>
    <scope>NUCLEOTIDE SEQUENCE</scope>
</reference>
<dbReference type="GO" id="GO:0032784">
    <property type="term" value="P:regulation of DNA-templated transcription elongation"/>
    <property type="evidence" value="ECO:0007669"/>
    <property type="project" value="InterPro"/>
</dbReference>
<dbReference type="InterPro" id="IPR015869">
    <property type="entry name" value="Transcrpt_antiterm_NusG_bac_CS"/>
</dbReference>
<evidence type="ECO:0000256" key="1">
    <source>
        <dbReference type="ARBA" id="ARBA00022472"/>
    </source>
</evidence>
<sequence length="176" mass="19703">MNTMSEANWYVVHTYSGYENKVKANIDKTIENRHLEDQILEVRVPMQDVVELKNGEKKQVQKKLFPGYVLIHMVMNDDTWYVVRNTRGVTGFVGPGSKPVPLTEQEIEALGISFTGDVEIDFVEGDSVVVTGGVWKDTVGVVQSINEAKQIVTINVELFGRETPVEISFAEVKSLS</sequence>
<keyword evidence="4" id="KW-0804">Transcription</keyword>
<dbReference type="InterPro" id="IPR036735">
    <property type="entry name" value="NGN_dom_sf"/>
</dbReference>
<dbReference type="InterPro" id="IPR047050">
    <property type="entry name" value="NGN"/>
</dbReference>
<dbReference type="SUPFAM" id="SSF50104">
    <property type="entry name" value="Translation proteins SH3-like domain"/>
    <property type="match status" value="1"/>
</dbReference>
<feature type="domain" description="NusG-like N-terminal" evidence="5">
    <location>
        <begin position="6"/>
        <end position="114"/>
    </location>
</feature>
<name>J9GVI3_9ZZZZ</name>
<dbReference type="InterPro" id="IPR043425">
    <property type="entry name" value="NusG-like"/>
</dbReference>
<dbReference type="Gene3D" id="2.30.30.30">
    <property type="match status" value="1"/>
</dbReference>
<keyword evidence="2" id="KW-0889">Transcription antitermination</keyword>
<evidence type="ECO:0000256" key="3">
    <source>
        <dbReference type="ARBA" id="ARBA00023015"/>
    </source>
</evidence>
<evidence type="ECO:0000259" key="5">
    <source>
        <dbReference type="SMART" id="SM00738"/>
    </source>
</evidence>
<dbReference type="GO" id="GO:0006353">
    <property type="term" value="P:DNA-templated transcription termination"/>
    <property type="evidence" value="ECO:0007669"/>
    <property type="project" value="UniProtKB-KW"/>
</dbReference>
<evidence type="ECO:0000313" key="6">
    <source>
        <dbReference type="EMBL" id="EJX04535.1"/>
    </source>
</evidence>
<dbReference type="EMBL" id="AMCI01001772">
    <property type="protein sequence ID" value="EJX04535.1"/>
    <property type="molecule type" value="Genomic_DNA"/>
</dbReference>
<dbReference type="InterPro" id="IPR014722">
    <property type="entry name" value="Rib_uL2_dom2"/>
</dbReference>
<dbReference type="InterPro" id="IPR008991">
    <property type="entry name" value="Translation_prot_SH3-like_sf"/>
</dbReference>
<dbReference type="PANTHER" id="PTHR30265">
    <property type="entry name" value="RHO-INTERACTING TRANSCRIPTION TERMINATION FACTOR NUSG"/>
    <property type="match status" value="1"/>
</dbReference>
<dbReference type="GO" id="GO:0031564">
    <property type="term" value="P:transcription antitermination"/>
    <property type="evidence" value="ECO:0007669"/>
    <property type="project" value="UniProtKB-KW"/>
</dbReference>
<protein>
    <submittedName>
        <fullName evidence="6">Transcription termination/antitermination factor NusG</fullName>
    </submittedName>
</protein>
<dbReference type="PROSITE" id="PS01014">
    <property type="entry name" value="NUSG"/>
    <property type="match status" value="1"/>
</dbReference>